<gene>
    <name evidence="2" type="ORF">JX360_11285</name>
</gene>
<dbReference type="EMBL" id="JAFIRA010000029">
    <property type="protein sequence ID" value="MCJ2543486.1"/>
    <property type="molecule type" value="Genomic_DNA"/>
</dbReference>
<evidence type="ECO:0000256" key="1">
    <source>
        <dbReference type="SAM" id="Phobius"/>
    </source>
</evidence>
<keyword evidence="3" id="KW-1185">Reference proteome</keyword>
<name>A0ABT0CCG6_THEVL</name>
<feature type="transmembrane region" description="Helical" evidence="1">
    <location>
        <begin position="94"/>
        <end position="113"/>
    </location>
</feature>
<sequence>MTLRAMRPDLKGLRISSAQVESLTQVPVGWLYRPRSVRGAWSWLRSFTAFWDSLRLLLVLDLLCRLVVWNGSLLTLLGRILIPGLRSVTWGSLALEWGIFVVLAALHQAFWMVRSRRMPLLLNLLEEVDRYNNLIQAIQINDELEEAGNGTVQLTQRAQVIEGLKLTRADLVRALKTERILRQNQAFIDSQSELFASNLATLTALQVSEQASEQGRLLDAALQIALDVRSEMQKLQERTSRKTQE</sequence>
<keyword evidence="1" id="KW-1133">Transmembrane helix</keyword>
<evidence type="ECO:0000313" key="2">
    <source>
        <dbReference type="EMBL" id="MCJ2543486.1"/>
    </source>
</evidence>
<comment type="caution">
    <text evidence="2">The sequence shown here is derived from an EMBL/GenBank/DDBJ whole genome shotgun (WGS) entry which is preliminary data.</text>
</comment>
<feature type="transmembrane region" description="Helical" evidence="1">
    <location>
        <begin position="62"/>
        <end position="82"/>
    </location>
</feature>
<organism evidence="2 3">
    <name type="scientific">Thermostichus vulcanus str. 'Rupite'</name>
    <dbReference type="NCBI Taxonomy" id="2813851"/>
    <lineage>
        <taxon>Bacteria</taxon>
        <taxon>Bacillati</taxon>
        <taxon>Cyanobacteriota</taxon>
        <taxon>Cyanophyceae</taxon>
        <taxon>Thermostichales</taxon>
        <taxon>Thermostichaceae</taxon>
        <taxon>Thermostichus</taxon>
    </lineage>
</organism>
<keyword evidence="1" id="KW-0812">Transmembrane</keyword>
<reference evidence="2" key="1">
    <citation type="submission" date="2021-02" db="EMBL/GenBank/DDBJ databases">
        <title>The CRISPR/cas machinery reduction and long-range gene transfer in the hot spring cyanobacterium Synechococcus.</title>
        <authorList>
            <person name="Dvorak P."/>
            <person name="Jahodarova E."/>
            <person name="Hasler P."/>
            <person name="Poulickova A."/>
        </authorList>
    </citation>
    <scope>NUCLEOTIDE SEQUENCE</scope>
    <source>
        <strain evidence="2">Rupite</strain>
    </source>
</reference>
<dbReference type="RefSeq" id="WP_244350867.1">
    <property type="nucleotide sequence ID" value="NZ_JAFIRA010000029.1"/>
</dbReference>
<accession>A0ABT0CCG6</accession>
<protein>
    <submittedName>
        <fullName evidence="2">Uncharacterized protein</fullName>
    </submittedName>
</protein>
<dbReference type="Proteomes" id="UP000830835">
    <property type="component" value="Unassembled WGS sequence"/>
</dbReference>
<evidence type="ECO:0000313" key="3">
    <source>
        <dbReference type="Proteomes" id="UP000830835"/>
    </source>
</evidence>
<keyword evidence="1" id="KW-0472">Membrane</keyword>
<proteinExistence type="predicted"/>